<protein>
    <submittedName>
        <fullName evidence="2">Uncharacterized protein</fullName>
    </submittedName>
</protein>
<evidence type="ECO:0000313" key="2">
    <source>
        <dbReference type="EMBL" id="TNN36208.1"/>
    </source>
</evidence>
<name>A0A4Z2F527_9TELE</name>
<keyword evidence="3" id="KW-1185">Reference proteome</keyword>
<organism evidence="2 3">
    <name type="scientific">Liparis tanakae</name>
    <name type="common">Tanaka's snailfish</name>
    <dbReference type="NCBI Taxonomy" id="230148"/>
    <lineage>
        <taxon>Eukaryota</taxon>
        <taxon>Metazoa</taxon>
        <taxon>Chordata</taxon>
        <taxon>Craniata</taxon>
        <taxon>Vertebrata</taxon>
        <taxon>Euteleostomi</taxon>
        <taxon>Actinopterygii</taxon>
        <taxon>Neopterygii</taxon>
        <taxon>Teleostei</taxon>
        <taxon>Neoteleostei</taxon>
        <taxon>Acanthomorphata</taxon>
        <taxon>Eupercaria</taxon>
        <taxon>Perciformes</taxon>
        <taxon>Cottioidei</taxon>
        <taxon>Cottales</taxon>
        <taxon>Liparidae</taxon>
        <taxon>Liparis</taxon>
    </lineage>
</organism>
<reference evidence="2 3" key="1">
    <citation type="submission" date="2019-03" db="EMBL/GenBank/DDBJ databases">
        <title>First draft genome of Liparis tanakae, snailfish: a comprehensive survey of snailfish specific genes.</title>
        <authorList>
            <person name="Kim W."/>
            <person name="Song I."/>
            <person name="Jeong J.-H."/>
            <person name="Kim D."/>
            <person name="Kim S."/>
            <person name="Ryu S."/>
            <person name="Song J.Y."/>
            <person name="Lee S.K."/>
        </authorList>
    </citation>
    <scope>NUCLEOTIDE SEQUENCE [LARGE SCALE GENOMIC DNA]</scope>
    <source>
        <tissue evidence="2">Muscle</tissue>
    </source>
</reference>
<comment type="caution">
    <text evidence="2">The sequence shown here is derived from an EMBL/GenBank/DDBJ whole genome shotgun (WGS) entry which is preliminary data.</text>
</comment>
<dbReference type="AlphaFoldDB" id="A0A4Z2F527"/>
<feature type="compositionally biased region" description="Basic and acidic residues" evidence="1">
    <location>
        <begin position="32"/>
        <end position="55"/>
    </location>
</feature>
<proteinExistence type="predicted"/>
<dbReference type="Proteomes" id="UP000314294">
    <property type="component" value="Unassembled WGS sequence"/>
</dbReference>
<accession>A0A4Z2F527</accession>
<evidence type="ECO:0000256" key="1">
    <source>
        <dbReference type="SAM" id="MobiDB-lite"/>
    </source>
</evidence>
<dbReference type="EMBL" id="SRLO01001646">
    <property type="protein sequence ID" value="TNN36208.1"/>
    <property type="molecule type" value="Genomic_DNA"/>
</dbReference>
<sequence>MAGGVASRAVVSPAVTGPQTRRRRRGSPRLGARRERGREEGTRGGNERRGREEGARGGLPKLITVSASSRKRLSMGDTWVGRTGL</sequence>
<evidence type="ECO:0000313" key="3">
    <source>
        <dbReference type="Proteomes" id="UP000314294"/>
    </source>
</evidence>
<feature type="region of interest" description="Disordered" evidence="1">
    <location>
        <begin position="1"/>
        <end position="85"/>
    </location>
</feature>
<gene>
    <name evidence="2" type="ORF">EYF80_053624</name>
</gene>